<gene>
    <name evidence="1" type="ORF">OPT61_g8601</name>
</gene>
<dbReference type="EMBL" id="JAPHNI010000854">
    <property type="protein sequence ID" value="KAJ8107814.1"/>
    <property type="molecule type" value="Genomic_DNA"/>
</dbReference>
<reference evidence="1" key="1">
    <citation type="submission" date="2022-11" db="EMBL/GenBank/DDBJ databases">
        <title>Genome Sequence of Boeremia exigua.</title>
        <authorList>
            <person name="Buettner E."/>
        </authorList>
    </citation>
    <scope>NUCLEOTIDE SEQUENCE</scope>
    <source>
        <strain evidence="1">CU02</strain>
    </source>
</reference>
<evidence type="ECO:0000313" key="1">
    <source>
        <dbReference type="EMBL" id="KAJ8107814.1"/>
    </source>
</evidence>
<evidence type="ECO:0000313" key="2">
    <source>
        <dbReference type="Proteomes" id="UP001153331"/>
    </source>
</evidence>
<proteinExistence type="predicted"/>
<accession>A0ACC2HY01</accession>
<comment type="caution">
    <text evidence="1">The sequence shown here is derived from an EMBL/GenBank/DDBJ whole genome shotgun (WGS) entry which is preliminary data.</text>
</comment>
<keyword evidence="2" id="KW-1185">Reference proteome</keyword>
<organism evidence="1 2">
    <name type="scientific">Boeremia exigua</name>
    <dbReference type="NCBI Taxonomy" id="749465"/>
    <lineage>
        <taxon>Eukaryota</taxon>
        <taxon>Fungi</taxon>
        <taxon>Dikarya</taxon>
        <taxon>Ascomycota</taxon>
        <taxon>Pezizomycotina</taxon>
        <taxon>Dothideomycetes</taxon>
        <taxon>Pleosporomycetidae</taxon>
        <taxon>Pleosporales</taxon>
        <taxon>Pleosporineae</taxon>
        <taxon>Didymellaceae</taxon>
        <taxon>Boeremia</taxon>
    </lineage>
</organism>
<protein>
    <submittedName>
        <fullName evidence="1">Uncharacterized protein</fullName>
    </submittedName>
</protein>
<dbReference type="Proteomes" id="UP001153331">
    <property type="component" value="Unassembled WGS sequence"/>
</dbReference>
<name>A0ACC2HY01_9PLEO</name>
<sequence>MPEHQATRRRKTEMVAWCACNACTPSTEVGGTRSDHKDRLPKAASSTEENVFRSINFDTQPARAFPGAFENLATAPVRAPAESLKRKTHVHGVVGESARDGALLQDLLPSFACQPKRTWQQIVEQQFDRIYKPPGMEHVTASQASALLHGDYRLLFGPTKLLRNIMPGRLSGRGKVLRLSDASPSYDDELATRPVPENYWNGRLMSWADQPRRTSVRGAPTAVRLDSDRQLRKQLCSADGKADGIATNNALGAGW</sequence>